<dbReference type="Pfam" id="PF11159">
    <property type="entry name" value="DUF2939"/>
    <property type="match status" value="1"/>
</dbReference>
<accession>A0ABT7XM09</accession>
<evidence type="ECO:0000313" key="2">
    <source>
        <dbReference type="EMBL" id="MDN0074817.1"/>
    </source>
</evidence>
<dbReference type="EMBL" id="JAUEDK010000010">
    <property type="protein sequence ID" value="MDN0074817.1"/>
    <property type="molecule type" value="Genomic_DNA"/>
</dbReference>
<keyword evidence="3" id="KW-1185">Reference proteome</keyword>
<reference evidence="2" key="1">
    <citation type="submission" date="2023-06" db="EMBL/GenBank/DDBJ databases">
        <authorList>
            <person name="Zhang S."/>
        </authorList>
    </citation>
    <scope>NUCLEOTIDE SEQUENCE</scope>
    <source>
        <strain evidence="2">SG2303</strain>
    </source>
</reference>
<dbReference type="RefSeq" id="WP_289829396.1">
    <property type="nucleotide sequence ID" value="NZ_JAUEDK010000010.1"/>
</dbReference>
<evidence type="ECO:0000256" key="1">
    <source>
        <dbReference type="SAM" id="MobiDB-lite"/>
    </source>
</evidence>
<name>A0ABT7XM09_9NEIS</name>
<sequence>MRKLLLAVMLALFAAFGWGWYSPYYTLGKLRDAAQAGDAEYVNAHIDYPAVRESLQASMKAVVTRKLGGEAAVQHNPFARFGAAIAGAVSVPLTEGLVTPEGMRELLRHTAHRSGGERTEDESDKSAEVGSGTEGAAPSGDGERPFHNAGAGYRSWREFSVQADSRIGPLALVFKRQGLFGWKLKALEVSGN</sequence>
<comment type="caution">
    <text evidence="2">The sequence shown here is derived from an EMBL/GenBank/DDBJ whole genome shotgun (WGS) entry which is preliminary data.</text>
</comment>
<dbReference type="InterPro" id="IPR021330">
    <property type="entry name" value="DUF2939"/>
</dbReference>
<organism evidence="2 3">
    <name type="scientific">Crenobacter oryzisoli</name>
    <dbReference type="NCBI Taxonomy" id="3056844"/>
    <lineage>
        <taxon>Bacteria</taxon>
        <taxon>Pseudomonadati</taxon>
        <taxon>Pseudomonadota</taxon>
        <taxon>Betaproteobacteria</taxon>
        <taxon>Neisseriales</taxon>
        <taxon>Neisseriaceae</taxon>
        <taxon>Crenobacter</taxon>
    </lineage>
</organism>
<proteinExistence type="predicted"/>
<evidence type="ECO:0000313" key="3">
    <source>
        <dbReference type="Proteomes" id="UP001168540"/>
    </source>
</evidence>
<gene>
    <name evidence="2" type="ORF">QU481_07910</name>
</gene>
<dbReference type="Proteomes" id="UP001168540">
    <property type="component" value="Unassembled WGS sequence"/>
</dbReference>
<protein>
    <submittedName>
        <fullName evidence="2">DUF2939 domain-containing protein</fullName>
    </submittedName>
</protein>
<feature type="region of interest" description="Disordered" evidence="1">
    <location>
        <begin position="111"/>
        <end position="149"/>
    </location>
</feature>